<feature type="domain" description="Fibrinogen C-terminal" evidence="5">
    <location>
        <begin position="436"/>
        <end position="666"/>
    </location>
</feature>
<dbReference type="NCBIfam" id="NF040941">
    <property type="entry name" value="GGGWT_bact"/>
    <property type="match status" value="1"/>
</dbReference>
<dbReference type="Pfam" id="PF00147">
    <property type="entry name" value="Fibrinogen_C"/>
    <property type="match status" value="1"/>
</dbReference>
<dbReference type="SUPFAM" id="SSF56496">
    <property type="entry name" value="Fibrinogen C-terminal domain-like"/>
    <property type="match status" value="1"/>
</dbReference>
<keyword evidence="2" id="KW-0272">Extracellular matrix</keyword>
<proteinExistence type="predicted"/>
<dbReference type="SMART" id="SM00186">
    <property type="entry name" value="FBG"/>
    <property type="match status" value="1"/>
</dbReference>
<evidence type="ECO:0000256" key="1">
    <source>
        <dbReference type="ARBA" id="ARBA00004498"/>
    </source>
</evidence>
<dbReference type="CDD" id="cd00087">
    <property type="entry name" value="FReD"/>
    <property type="match status" value="1"/>
</dbReference>
<organism evidence="6 7">
    <name type="scientific">Burkholderia ubonensis</name>
    <dbReference type="NCBI Taxonomy" id="101571"/>
    <lineage>
        <taxon>Bacteria</taxon>
        <taxon>Pseudomonadati</taxon>
        <taxon>Pseudomonadota</taxon>
        <taxon>Betaproteobacteria</taxon>
        <taxon>Burkholderiales</taxon>
        <taxon>Burkholderiaceae</taxon>
        <taxon>Burkholderia</taxon>
        <taxon>Burkholderia cepacia complex</taxon>
    </lineage>
</organism>
<name>A0AAW3MYD8_9BURK</name>
<feature type="signal peptide" evidence="4">
    <location>
        <begin position="1"/>
        <end position="23"/>
    </location>
</feature>
<dbReference type="InterPro" id="IPR014716">
    <property type="entry name" value="Fibrinogen_a/b/g_C_1"/>
</dbReference>
<dbReference type="PROSITE" id="PS51406">
    <property type="entry name" value="FIBRINOGEN_C_2"/>
    <property type="match status" value="1"/>
</dbReference>
<dbReference type="Proteomes" id="UP000056453">
    <property type="component" value="Unassembled WGS sequence"/>
</dbReference>
<dbReference type="InterPro" id="IPR013783">
    <property type="entry name" value="Ig-like_fold"/>
</dbReference>
<evidence type="ECO:0000313" key="7">
    <source>
        <dbReference type="Proteomes" id="UP000056453"/>
    </source>
</evidence>
<dbReference type="GO" id="GO:0005509">
    <property type="term" value="F:calcium ion binding"/>
    <property type="evidence" value="ECO:0007669"/>
    <property type="project" value="InterPro"/>
</dbReference>
<evidence type="ECO:0000256" key="2">
    <source>
        <dbReference type="ARBA" id="ARBA00022530"/>
    </source>
</evidence>
<gene>
    <name evidence="6" type="ORF">WJ96_05415</name>
</gene>
<dbReference type="PANTHER" id="PTHR19143">
    <property type="entry name" value="FIBRINOGEN/TENASCIN/ANGIOPOEITIN"/>
    <property type="match status" value="1"/>
</dbReference>
<dbReference type="InterPro" id="IPR050373">
    <property type="entry name" value="Fibrinogen_C-term_domain"/>
</dbReference>
<dbReference type="EMBL" id="LPBJ01000047">
    <property type="protein sequence ID" value="KVP98010.1"/>
    <property type="molecule type" value="Genomic_DNA"/>
</dbReference>
<reference evidence="6 7" key="1">
    <citation type="submission" date="2015-11" db="EMBL/GenBank/DDBJ databases">
        <title>Expanding the genomic diversity of Burkholderia species for the development of highly accurate diagnostics.</title>
        <authorList>
            <person name="Sahl J."/>
            <person name="Keim P."/>
            <person name="Wagner D."/>
        </authorList>
    </citation>
    <scope>NUCLEOTIDE SEQUENCE [LARGE SCALE GENOMIC DNA]</scope>
    <source>
        <strain evidence="6 7">MSMB1808WGS</strain>
    </source>
</reference>
<dbReference type="AlphaFoldDB" id="A0AAW3MYD8"/>
<protein>
    <recommendedName>
        <fullName evidence="5">Fibrinogen C-terminal domain-containing protein</fullName>
    </recommendedName>
</protein>
<evidence type="ECO:0000313" key="6">
    <source>
        <dbReference type="EMBL" id="KVP98010.1"/>
    </source>
</evidence>
<keyword evidence="7" id="KW-1185">Reference proteome</keyword>
<evidence type="ECO:0000256" key="3">
    <source>
        <dbReference type="ARBA" id="ARBA00023157"/>
    </source>
</evidence>
<dbReference type="Pfam" id="PF05345">
    <property type="entry name" value="He_PIG"/>
    <property type="match status" value="4"/>
</dbReference>
<keyword evidence="3" id="KW-1015">Disulfide bond</keyword>
<dbReference type="SUPFAM" id="SSF49313">
    <property type="entry name" value="Cadherin-like"/>
    <property type="match status" value="2"/>
</dbReference>
<dbReference type="InterPro" id="IPR020837">
    <property type="entry name" value="Fibrinogen_CS"/>
</dbReference>
<keyword evidence="2" id="KW-0964">Secreted</keyword>
<dbReference type="GO" id="GO:0005615">
    <property type="term" value="C:extracellular space"/>
    <property type="evidence" value="ECO:0007669"/>
    <property type="project" value="TreeGrafter"/>
</dbReference>
<feature type="chain" id="PRO_5043711104" description="Fibrinogen C-terminal domain-containing protein" evidence="4">
    <location>
        <begin position="24"/>
        <end position="666"/>
    </location>
</feature>
<dbReference type="InterPro" id="IPR036056">
    <property type="entry name" value="Fibrinogen-like_C"/>
</dbReference>
<dbReference type="InterPro" id="IPR002181">
    <property type="entry name" value="Fibrinogen_a/b/g_C_dom"/>
</dbReference>
<dbReference type="GO" id="GO:0016020">
    <property type="term" value="C:membrane"/>
    <property type="evidence" value="ECO:0007669"/>
    <property type="project" value="InterPro"/>
</dbReference>
<comment type="caution">
    <text evidence="6">The sequence shown here is derived from an EMBL/GenBank/DDBJ whole genome shotgun (WGS) entry which is preliminary data.</text>
</comment>
<dbReference type="Gene3D" id="3.90.215.10">
    <property type="entry name" value="Gamma Fibrinogen, chain A, domain 1"/>
    <property type="match status" value="1"/>
</dbReference>
<keyword evidence="4" id="KW-0732">Signal</keyword>
<dbReference type="InterPro" id="IPR015919">
    <property type="entry name" value="Cadherin-like_sf"/>
</dbReference>
<evidence type="ECO:0000256" key="4">
    <source>
        <dbReference type="SAM" id="SignalP"/>
    </source>
</evidence>
<dbReference type="PROSITE" id="PS00514">
    <property type="entry name" value="FIBRINOGEN_C_1"/>
    <property type="match status" value="1"/>
</dbReference>
<comment type="subcellular location">
    <subcellularLocation>
        <location evidence="1">Secreted</location>
        <location evidence="1">Extracellular space</location>
        <location evidence="1">Extracellular matrix</location>
    </subcellularLocation>
</comment>
<sequence>MCRIMKKTLLAAMLAASSISALAASYYVVVPVPNRTATAGNILVSLNPYGLPSAVSGRAYTGFDFNSVLQVRGDPSFSPASVRWSVVDGALPAGMSLGANGKLTGTPAAAGTSSFQVMAIYKTKAGQVGYQVVVADINVGLSKATLPNGVQGAMYTFDLKPQLVTNDPAFNVSAVTWSAVGALPPGLTLNGNGTITGVPTAEGTHPFTIKASYLGKSGQQDYQVIVGAITVALGNAQLPDGKQGAAYSFDLKPKLSVLGDAAFTGAGVTWSVVSGSLPVGLSLGADGVISGTPTAESTGTPFTIQATYKTKTGQAAYSVLVGAIQVTLSATTSLPPGATVGQAYNSGNGWDIKPNLAITGDAAYAGNAVGVTWSVAGGALPAGLTLNSNGTVTGTPTGSGTNPVQVKADYKGKSATQSYTLPMTQSLTQYSGYRAWSDGTLAASCKEYRNGKTGYAYSGATGDGIYRIAVPGYAPFDVVCDMTTDGGGWTVVQRRWNGTVDFYRTWAEYAAGFGTTTEYWLGNDRIAAMTATGSHSMRIDMMRTNGQTAYAQYTAFKISPASDKYRLAVALTFVGGTAGDSLTNGTSQLHNGMPFSTKDVDNDNVATASCAQVYKGAWWYNACHASNLNGAYLYGPHTSYADGVEWYTWTGHYESLAHTEMKVREN</sequence>
<accession>A0AAW3MYD8</accession>
<dbReference type="Gene3D" id="2.60.40.10">
    <property type="entry name" value="Immunoglobulins"/>
    <property type="match status" value="4"/>
</dbReference>
<evidence type="ECO:0000259" key="5">
    <source>
        <dbReference type="PROSITE" id="PS51406"/>
    </source>
</evidence>